<dbReference type="AlphaFoldDB" id="A0A328HIZ1"/>
<name>A0A328HIZ1_ARTGO</name>
<evidence type="ECO:0008006" key="3">
    <source>
        <dbReference type="Google" id="ProtNLM"/>
    </source>
</evidence>
<gene>
    <name evidence="1" type="ORF">DBZ45_12570</name>
</gene>
<reference evidence="1 2" key="1">
    <citation type="submission" date="2018-04" db="EMBL/GenBank/DDBJ databases">
        <title>Bacteria isolated from cave deposits of Manipur.</title>
        <authorList>
            <person name="Sahoo D."/>
            <person name="Sarangthem I."/>
            <person name="Nandeibam J."/>
        </authorList>
    </citation>
    <scope>NUCLEOTIDE SEQUENCE [LARGE SCALE GENOMIC DNA]</scope>
    <source>
        <strain evidence="2">mrc11</strain>
    </source>
</reference>
<accession>A0A328HIZ1</accession>
<proteinExistence type="predicted"/>
<sequence>MQIGGSRHLSDQQLIAEISRASVVVAPYSEVTTSGTAIMAATIGTPVIMFDSPPMSWLMPKENMVPRGEWGLLSQKAASLALEPGSAGFAMDPDTLDLECRRSWTVLLDGVI</sequence>
<dbReference type="Proteomes" id="UP000249166">
    <property type="component" value="Unassembled WGS sequence"/>
</dbReference>
<dbReference type="EMBL" id="QLNP01000079">
    <property type="protein sequence ID" value="RAM36983.1"/>
    <property type="molecule type" value="Genomic_DNA"/>
</dbReference>
<evidence type="ECO:0000313" key="2">
    <source>
        <dbReference type="Proteomes" id="UP000249166"/>
    </source>
</evidence>
<organism evidence="1 2">
    <name type="scientific">Arthrobacter globiformis</name>
    <dbReference type="NCBI Taxonomy" id="1665"/>
    <lineage>
        <taxon>Bacteria</taxon>
        <taxon>Bacillati</taxon>
        <taxon>Actinomycetota</taxon>
        <taxon>Actinomycetes</taxon>
        <taxon>Micrococcales</taxon>
        <taxon>Micrococcaceae</taxon>
        <taxon>Arthrobacter</taxon>
    </lineage>
</organism>
<protein>
    <recommendedName>
        <fullName evidence="3">Glycosyl transferase family 1 domain-containing protein</fullName>
    </recommendedName>
</protein>
<comment type="caution">
    <text evidence="1">The sequence shown here is derived from an EMBL/GenBank/DDBJ whole genome shotgun (WGS) entry which is preliminary data.</text>
</comment>
<evidence type="ECO:0000313" key="1">
    <source>
        <dbReference type="EMBL" id="RAM36983.1"/>
    </source>
</evidence>